<feature type="region of interest" description="Disordered" evidence="2">
    <location>
        <begin position="407"/>
        <end position="432"/>
    </location>
</feature>
<dbReference type="SUPFAM" id="SSF48452">
    <property type="entry name" value="TPR-like"/>
    <property type="match status" value="1"/>
</dbReference>
<reference evidence="3" key="1">
    <citation type="submission" date="2021-03" db="EMBL/GenBank/DDBJ databases">
        <title>Chromosome level genome of the anhydrobiotic midge Polypedilum vanderplanki.</title>
        <authorList>
            <person name="Yoshida Y."/>
            <person name="Kikawada T."/>
            <person name="Gusev O."/>
        </authorList>
    </citation>
    <scope>NUCLEOTIDE SEQUENCE</scope>
    <source>
        <strain evidence="3">NIAS01</strain>
        <tissue evidence="3">Whole body or cell culture</tissue>
    </source>
</reference>
<gene>
    <name evidence="3" type="ORF">PVAND_014895</name>
</gene>
<evidence type="ECO:0000256" key="2">
    <source>
        <dbReference type="SAM" id="MobiDB-lite"/>
    </source>
</evidence>
<proteinExistence type="predicted"/>
<evidence type="ECO:0000313" key="3">
    <source>
        <dbReference type="EMBL" id="KAG5666888.1"/>
    </source>
</evidence>
<keyword evidence="1" id="KW-0175">Coiled coil</keyword>
<name>A0A9J6BBE7_POLVA</name>
<sequence length="432" mass="50446">MEVIRDWYPKNSHVHHFDTNSGEFLSNNQNEAKGKAKQKGINELKNENFEKAETYFEFSGDQHLKIIAEKLKDITEDINNNQYDQINTNLKEAQNLVKENEVKSLIENKMNKLAEIYVGKGKENFINKNWSEAKQFYELAKEISINNSKYEDFLTIVSKMMNLKKENEIETLNEILNLINDLEIKNFINNELKNAKTTKAQDLSNEGQKLFNESKFDEALKKFEAVKEIYGTDQGFKTEIQNAQDKIDEIGAMIRQQNEEKEAKDFFDKAMKDFIEAIDAEDKEKLEEAESKFNLAKENFKKAKELNSSNKKYQNWFIIISLKIDGNDLYNEGIRLFNKAIKLKDLKKYKDAKVKFELARQKFEEAKKLSKEIYFDAGIEVINKEIEEVENEIQLYGEDEFIDQDLTDKTNTPLSGNSELIDVDKTRDQVNT</sequence>
<comment type="caution">
    <text evidence="3">The sequence shown here is derived from an EMBL/GenBank/DDBJ whole genome shotgun (WGS) entry which is preliminary data.</text>
</comment>
<dbReference type="InterPro" id="IPR019734">
    <property type="entry name" value="TPR_rpt"/>
</dbReference>
<dbReference type="EMBL" id="JADBJN010000004">
    <property type="protein sequence ID" value="KAG5666888.1"/>
    <property type="molecule type" value="Genomic_DNA"/>
</dbReference>
<protein>
    <recommendedName>
        <fullName evidence="5">Tetratricopeptide repeat protein</fullName>
    </recommendedName>
</protein>
<feature type="compositionally biased region" description="Polar residues" evidence="2">
    <location>
        <begin position="409"/>
        <end position="418"/>
    </location>
</feature>
<evidence type="ECO:0000256" key="1">
    <source>
        <dbReference type="SAM" id="Coils"/>
    </source>
</evidence>
<organism evidence="3 4">
    <name type="scientific">Polypedilum vanderplanki</name>
    <name type="common">Sleeping chironomid midge</name>
    <dbReference type="NCBI Taxonomy" id="319348"/>
    <lineage>
        <taxon>Eukaryota</taxon>
        <taxon>Metazoa</taxon>
        <taxon>Ecdysozoa</taxon>
        <taxon>Arthropoda</taxon>
        <taxon>Hexapoda</taxon>
        <taxon>Insecta</taxon>
        <taxon>Pterygota</taxon>
        <taxon>Neoptera</taxon>
        <taxon>Endopterygota</taxon>
        <taxon>Diptera</taxon>
        <taxon>Nematocera</taxon>
        <taxon>Chironomoidea</taxon>
        <taxon>Chironomidae</taxon>
        <taxon>Chironominae</taxon>
        <taxon>Polypedilum</taxon>
        <taxon>Polypedilum</taxon>
    </lineage>
</organism>
<evidence type="ECO:0008006" key="5">
    <source>
        <dbReference type="Google" id="ProtNLM"/>
    </source>
</evidence>
<feature type="coiled-coil region" evidence="1">
    <location>
        <begin position="349"/>
        <end position="399"/>
    </location>
</feature>
<feature type="compositionally biased region" description="Basic and acidic residues" evidence="2">
    <location>
        <begin position="422"/>
        <end position="432"/>
    </location>
</feature>
<evidence type="ECO:0000313" key="4">
    <source>
        <dbReference type="Proteomes" id="UP001107558"/>
    </source>
</evidence>
<dbReference type="Proteomes" id="UP001107558">
    <property type="component" value="Chromosome 4"/>
</dbReference>
<dbReference type="InterPro" id="IPR011990">
    <property type="entry name" value="TPR-like_helical_dom_sf"/>
</dbReference>
<dbReference type="AlphaFoldDB" id="A0A9J6BBE7"/>
<dbReference type="Gene3D" id="1.25.40.10">
    <property type="entry name" value="Tetratricopeptide repeat domain"/>
    <property type="match status" value="1"/>
</dbReference>
<keyword evidence="4" id="KW-1185">Reference proteome</keyword>
<accession>A0A9J6BBE7</accession>
<dbReference type="SMART" id="SM00028">
    <property type="entry name" value="TPR"/>
    <property type="match status" value="3"/>
</dbReference>